<dbReference type="InterPro" id="IPR027417">
    <property type="entry name" value="P-loop_NTPase"/>
</dbReference>
<dbReference type="EMBL" id="JACETL010000025">
    <property type="protein sequence ID" value="MBA4692628.1"/>
    <property type="molecule type" value="Genomic_DNA"/>
</dbReference>
<dbReference type="Pfam" id="PF03193">
    <property type="entry name" value="RsgA_GTPase"/>
    <property type="match status" value="1"/>
</dbReference>
<organism evidence="2 3">
    <name type="scientific">SAR86 cluster bacterium</name>
    <dbReference type="NCBI Taxonomy" id="2030880"/>
    <lineage>
        <taxon>Bacteria</taxon>
        <taxon>Pseudomonadati</taxon>
        <taxon>Pseudomonadota</taxon>
        <taxon>Gammaproteobacteria</taxon>
        <taxon>SAR86 cluster</taxon>
    </lineage>
</organism>
<dbReference type="Gene3D" id="1.10.40.50">
    <property type="entry name" value="Probable gtpase engc, domain 3"/>
    <property type="match status" value="1"/>
</dbReference>
<sequence>MLKVQTGQIVEFYSNSCLVLANGNNFKCKIQGRINLVVGDFVEIEPLVGADYFEALVKKRLDRSSVLYKSKENVKKPIASNISHIGILVTKSPKTSLEFIDKWIAISINASIEPFIIFNKIDALEENAFSKEQSIYKNIGIKTFEISAKLLTNLNCLEKFLAKKTTIFVGNSGSGKSTLTSAMTGKEILSRDLSNNQGVHTTSVSTLYNTGEMQLIDSPGVRDINLDHLTPNKIIFGFSEIYRFSSKCEFPNCNHINDRGCAVIEAVKNGEIEESRYNNFIVLSQRK</sequence>
<protein>
    <submittedName>
        <fullName evidence="2">Ribosome small subunit-dependent GTPase A</fullName>
    </submittedName>
</protein>
<proteinExistence type="predicted"/>
<dbReference type="Proteomes" id="UP000551848">
    <property type="component" value="Unassembled WGS sequence"/>
</dbReference>
<dbReference type="AlphaFoldDB" id="A0A838XTE9"/>
<dbReference type="SUPFAM" id="SSF52540">
    <property type="entry name" value="P-loop containing nucleoside triphosphate hydrolases"/>
    <property type="match status" value="1"/>
</dbReference>
<evidence type="ECO:0000259" key="1">
    <source>
        <dbReference type="PROSITE" id="PS50936"/>
    </source>
</evidence>
<evidence type="ECO:0000313" key="2">
    <source>
        <dbReference type="EMBL" id="MBA4692628.1"/>
    </source>
</evidence>
<dbReference type="NCBIfam" id="TIGR00157">
    <property type="entry name" value="ribosome small subunit-dependent GTPase A"/>
    <property type="match status" value="1"/>
</dbReference>
<comment type="caution">
    <text evidence="2">The sequence shown here is derived from an EMBL/GenBank/DDBJ whole genome shotgun (WGS) entry which is preliminary data.</text>
</comment>
<dbReference type="InterPro" id="IPR010914">
    <property type="entry name" value="RsgA_GTPase_dom"/>
</dbReference>
<reference evidence="2 3" key="1">
    <citation type="submission" date="2020-06" db="EMBL/GenBank/DDBJ databases">
        <title>Dysbiosis in marine aquaculture revealed through microbiome analysis: reverse ecology for environmental sustainability.</title>
        <authorList>
            <person name="Haro-Moreno J.M."/>
            <person name="Coutinho F.H."/>
            <person name="Zaragoza-Solas A."/>
            <person name="Picazo A."/>
            <person name="Almagro-Moreno S."/>
            <person name="Lopez-Perez M."/>
        </authorList>
    </citation>
    <scope>NUCLEOTIDE SEQUENCE [LARGE SCALE GENOMIC DNA]</scope>
    <source>
        <strain evidence="2">MCMED-G41</strain>
    </source>
</reference>
<evidence type="ECO:0000313" key="3">
    <source>
        <dbReference type="Proteomes" id="UP000551848"/>
    </source>
</evidence>
<dbReference type="PANTHER" id="PTHR32120">
    <property type="entry name" value="SMALL RIBOSOMAL SUBUNIT BIOGENESIS GTPASE RSGA"/>
    <property type="match status" value="1"/>
</dbReference>
<dbReference type="Gene3D" id="3.40.50.300">
    <property type="entry name" value="P-loop containing nucleotide triphosphate hydrolases"/>
    <property type="match status" value="1"/>
</dbReference>
<dbReference type="PROSITE" id="PS50936">
    <property type="entry name" value="ENGC_GTPASE"/>
    <property type="match status" value="1"/>
</dbReference>
<name>A0A838XTE9_9GAMM</name>
<gene>
    <name evidence="2" type="primary">rsgA</name>
    <name evidence="2" type="ORF">H2072_02650</name>
</gene>
<dbReference type="InterPro" id="IPR004881">
    <property type="entry name" value="Ribosome_biogen_GTPase_RsgA"/>
</dbReference>
<dbReference type="CDD" id="cd01854">
    <property type="entry name" value="YjeQ_EngC"/>
    <property type="match status" value="1"/>
</dbReference>
<dbReference type="GO" id="GO:0003924">
    <property type="term" value="F:GTPase activity"/>
    <property type="evidence" value="ECO:0007669"/>
    <property type="project" value="InterPro"/>
</dbReference>
<dbReference type="GO" id="GO:0005525">
    <property type="term" value="F:GTP binding"/>
    <property type="evidence" value="ECO:0007669"/>
    <property type="project" value="InterPro"/>
</dbReference>
<feature type="domain" description="EngC GTPase" evidence="1">
    <location>
        <begin position="80"/>
        <end position="222"/>
    </location>
</feature>
<accession>A0A838XTE9</accession>
<dbReference type="PANTHER" id="PTHR32120:SF11">
    <property type="entry name" value="SMALL RIBOSOMAL SUBUNIT BIOGENESIS GTPASE RSGA 1, MITOCHONDRIAL-RELATED"/>
    <property type="match status" value="1"/>
</dbReference>